<dbReference type="EMBL" id="BPNN01000055">
    <property type="protein sequence ID" value="GJA64604.1"/>
    <property type="molecule type" value="Genomic_DNA"/>
</dbReference>
<evidence type="ECO:0000313" key="7">
    <source>
        <dbReference type="EMBL" id="GJA64604.1"/>
    </source>
</evidence>
<feature type="transmembrane region" description="Helical" evidence="5">
    <location>
        <begin position="12"/>
        <end position="33"/>
    </location>
</feature>
<feature type="transmembrane region" description="Helical" evidence="5">
    <location>
        <begin position="201"/>
        <end position="218"/>
    </location>
</feature>
<keyword evidence="4 5" id="KW-0472">Membrane</keyword>
<evidence type="ECO:0000313" key="8">
    <source>
        <dbReference type="Proteomes" id="UP000886934"/>
    </source>
</evidence>
<evidence type="ECO:0000256" key="4">
    <source>
        <dbReference type="ARBA" id="ARBA00023136"/>
    </source>
</evidence>
<feature type="transmembrane region" description="Helical" evidence="5">
    <location>
        <begin position="331"/>
        <end position="350"/>
    </location>
</feature>
<feature type="transmembrane region" description="Helical" evidence="5">
    <location>
        <begin position="71"/>
        <end position="88"/>
    </location>
</feature>
<feature type="transmembrane region" description="Helical" evidence="5">
    <location>
        <begin position="39"/>
        <end position="59"/>
    </location>
</feature>
<dbReference type="InterPro" id="IPR007016">
    <property type="entry name" value="O-antigen_ligase-rel_domated"/>
</dbReference>
<name>A0AA37CYV9_AERCA</name>
<dbReference type="Proteomes" id="UP000886934">
    <property type="component" value="Unassembled WGS sequence"/>
</dbReference>
<evidence type="ECO:0000256" key="1">
    <source>
        <dbReference type="ARBA" id="ARBA00004141"/>
    </source>
</evidence>
<dbReference type="PANTHER" id="PTHR37422:SF17">
    <property type="entry name" value="O-ANTIGEN LIGASE"/>
    <property type="match status" value="1"/>
</dbReference>
<dbReference type="AlphaFoldDB" id="A0AA37CYV9"/>
<keyword evidence="2 5" id="KW-0812">Transmembrane</keyword>
<feature type="transmembrane region" description="Helical" evidence="5">
    <location>
        <begin position="178"/>
        <end position="195"/>
    </location>
</feature>
<dbReference type="PROSITE" id="PS51257">
    <property type="entry name" value="PROKAR_LIPOPROTEIN"/>
    <property type="match status" value="1"/>
</dbReference>
<evidence type="ECO:0000259" key="6">
    <source>
        <dbReference type="Pfam" id="PF04932"/>
    </source>
</evidence>
<dbReference type="PANTHER" id="PTHR37422">
    <property type="entry name" value="TEICHURONIC ACID BIOSYNTHESIS PROTEIN TUAE"/>
    <property type="match status" value="1"/>
</dbReference>
<feature type="transmembrane region" description="Helical" evidence="5">
    <location>
        <begin position="94"/>
        <end position="111"/>
    </location>
</feature>
<feature type="transmembrane region" description="Helical" evidence="5">
    <location>
        <begin position="379"/>
        <end position="397"/>
    </location>
</feature>
<gene>
    <name evidence="7" type="ORF">KAM351_32150</name>
</gene>
<accession>A0AA37CYV9</accession>
<feature type="transmembrane region" description="Helical" evidence="5">
    <location>
        <begin position="153"/>
        <end position="171"/>
    </location>
</feature>
<keyword evidence="3 5" id="KW-1133">Transmembrane helix</keyword>
<comment type="subcellular location">
    <subcellularLocation>
        <location evidence="1">Membrane</location>
        <topology evidence="1">Multi-pass membrane protein</topology>
    </subcellularLocation>
</comment>
<evidence type="ECO:0000256" key="5">
    <source>
        <dbReference type="SAM" id="Phobius"/>
    </source>
</evidence>
<evidence type="ECO:0000256" key="3">
    <source>
        <dbReference type="ARBA" id="ARBA00022989"/>
    </source>
</evidence>
<dbReference type="Pfam" id="PF04932">
    <property type="entry name" value="Wzy_C"/>
    <property type="match status" value="1"/>
</dbReference>
<dbReference type="RefSeq" id="WP_064339114.1">
    <property type="nucleotide sequence ID" value="NZ_AP024948.1"/>
</dbReference>
<comment type="caution">
    <text evidence="7">The sequence shown here is derived from an EMBL/GenBank/DDBJ whole genome shotgun (WGS) entry which is preliminary data.</text>
</comment>
<dbReference type="GO" id="GO:0016020">
    <property type="term" value="C:membrane"/>
    <property type="evidence" value="ECO:0007669"/>
    <property type="project" value="UniProtKB-SubCell"/>
</dbReference>
<dbReference type="InterPro" id="IPR051533">
    <property type="entry name" value="WaaL-like"/>
</dbReference>
<sequence>MITICKNKKIVSYMLHAYYLLPMLILSCLAFNTEDGKHYISRLVVAMFIISLFTARKILWSNLNNPEIKRIMFFWILIAVVFAGYHIFRGEVFSAPRAILVSLLYLLVVPWHRIQKQMVLLVILFGGCVAGAVGLYEYAVLDIRRVGGVINQIPFALYVAITLLIAIYTVLNNQNRNVNLLVWLSIIGSVFAIVMSEVRGVWLALIFTAIILVCYQLKKWTVRRMASMAVVALAMLVLLSLIPAIEQRVDETRQEITQISAGNKDTSIGIRLQLWHSAIEIIKAHPLMGVGTKGYQNIMEQQYQQGVITSAVLSFKNAHYHNQYLDSYVRYGVPGLLIVFVIFMSPYLLYGLQCTPQGFLCISISSVCLIAGLTDVPLIHTGIIYVIILYSAVIYLTSCDYKKTQL</sequence>
<evidence type="ECO:0000256" key="2">
    <source>
        <dbReference type="ARBA" id="ARBA00022692"/>
    </source>
</evidence>
<feature type="domain" description="O-antigen ligase-related" evidence="6">
    <location>
        <begin position="186"/>
        <end position="339"/>
    </location>
</feature>
<proteinExistence type="predicted"/>
<feature type="transmembrane region" description="Helical" evidence="5">
    <location>
        <begin position="118"/>
        <end position="141"/>
    </location>
</feature>
<reference evidence="7" key="1">
    <citation type="submission" date="2021-07" db="EMBL/GenBank/DDBJ databases">
        <title>Draft genome sequence of carbapenem-resistant Aeromonas spp. in Japan.</title>
        <authorList>
            <person name="Maehana S."/>
            <person name="Suzuki M."/>
            <person name="Kitasato H."/>
        </authorList>
    </citation>
    <scope>NUCLEOTIDE SEQUENCE</scope>
    <source>
        <strain evidence="7">KAM351</strain>
    </source>
</reference>
<organism evidence="7 8">
    <name type="scientific">Aeromonas caviae</name>
    <name type="common">Aeromonas punctata</name>
    <dbReference type="NCBI Taxonomy" id="648"/>
    <lineage>
        <taxon>Bacteria</taxon>
        <taxon>Pseudomonadati</taxon>
        <taxon>Pseudomonadota</taxon>
        <taxon>Gammaproteobacteria</taxon>
        <taxon>Aeromonadales</taxon>
        <taxon>Aeromonadaceae</taxon>
        <taxon>Aeromonas</taxon>
    </lineage>
</organism>
<protein>
    <submittedName>
        <fullName evidence="7">O-antigen polymerase</fullName>
    </submittedName>
</protein>